<name>A0A6J4GWQ7_9FLAO</name>
<protein>
    <submittedName>
        <fullName evidence="1">Uncharacterized protein</fullName>
    </submittedName>
</protein>
<dbReference type="AlphaFoldDB" id="A0A6J4GWQ7"/>
<dbReference type="EMBL" id="CADCSU010000231">
    <property type="protein sequence ID" value="CAA9203729.1"/>
    <property type="molecule type" value="Genomic_DNA"/>
</dbReference>
<evidence type="ECO:0000313" key="1">
    <source>
        <dbReference type="EMBL" id="CAA9203729.1"/>
    </source>
</evidence>
<accession>A0A6J4GWQ7</accession>
<evidence type="ECO:0000313" key="2">
    <source>
        <dbReference type="Proteomes" id="UP000479938"/>
    </source>
</evidence>
<dbReference type="Proteomes" id="UP000479938">
    <property type="component" value="Unassembled WGS sequence"/>
</dbReference>
<reference evidence="1 2" key="1">
    <citation type="submission" date="2020-02" db="EMBL/GenBank/DDBJ databases">
        <authorList>
            <person name="Criscuolo A."/>
        </authorList>
    </citation>
    <scope>NUCLEOTIDE SEQUENCE [LARGE SCALE GENOMIC DNA]</scope>
    <source>
        <strain evidence="1">CIP105534</strain>
    </source>
</reference>
<gene>
    <name evidence="1" type="ORF">FLA105534_04910</name>
</gene>
<keyword evidence="2" id="KW-1185">Reference proteome</keyword>
<proteinExistence type="predicted"/>
<sequence length="53" mass="6272">MLWTNRIFKQKTKTSKEVNHIIDAVENTKKTMGHLLNEIRENYSITETHKSIT</sequence>
<organism evidence="1 2">
    <name type="scientific">Flavobacterium bizetiae</name>
    <dbReference type="NCBI Taxonomy" id="2704140"/>
    <lineage>
        <taxon>Bacteria</taxon>
        <taxon>Pseudomonadati</taxon>
        <taxon>Bacteroidota</taxon>
        <taxon>Flavobacteriia</taxon>
        <taxon>Flavobacteriales</taxon>
        <taxon>Flavobacteriaceae</taxon>
        <taxon>Flavobacterium</taxon>
    </lineage>
</organism>